<comment type="caution">
    <text evidence="1">The sequence shown here is derived from an EMBL/GenBank/DDBJ whole genome shotgun (WGS) entry which is preliminary data.</text>
</comment>
<dbReference type="EMBL" id="PEDM01000001">
    <property type="protein sequence ID" value="PIC06262.1"/>
    <property type="molecule type" value="Genomic_DNA"/>
</dbReference>
<dbReference type="AlphaFoldDB" id="A0A2G5RUC7"/>
<sequence length="277" mass="32392">MGKEKIMIFFDESGKRSVKPNLMGGLSIPYEIYYQDDFQLLTQKLRDGLIKLHFKSYYGDSNERDNFIRVGETLAKYSEFIKMIVINYDYSALVGTTELGKDVVEDMIYTKFPERILYGLLRGYGKNIDIEAEVLIEKANEYENLNLFQLKDKYEHDVALNLDGLVKDLLNIQALYRGENYVINNCKLVPKGEEIGVEMTDMMLGIVRTIIENKPSTTLKYTAKNKLTMHLLRNREFCSLIQNIRYFEWDQSEELPEISLTSYLQLFMARHFNETLN</sequence>
<evidence type="ECO:0000313" key="2">
    <source>
        <dbReference type="Proteomes" id="UP000230559"/>
    </source>
</evidence>
<reference evidence="1 2" key="1">
    <citation type="submission" date="2017-10" db="EMBL/GenBank/DDBJ databases">
        <title>Draft genome sequence of Anoxybacillus flavithermus KU2-6-11 from caldera Uzon (Russia:Kamchtka).</title>
        <authorList>
            <person name="Korzhuk A.V."/>
            <person name="Rozanov A.S."/>
            <person name="Bryanskaya A.V."/>
            <person name="Peltek S.E."/>
        </authorList>
    </citation>
    <scope>NUCLEOTIDE SEQUENCE [LARGE SCALE GENOMIC DNA]</scope>
    <source>
        <strain evidence="1 2">KU2-6_11</strain>
    </source>
</reference>
<dbReference type="RefSeq" id="WP_035049548.1">
    <property type="nucleotide sequence ID" value="NZ_PEDM01000001.1"/>
</dbReference>
<name>A0A2G5RUC7_9BACL</name>
<evidence type="ECO:0008006" key="3">
    <source>
        <dbReference type="Google" id="ProtNLM"/>
    </source>
</evidence>
<protein>
    <recommendedName>
        <fullName evidence="3">DUF3800 domain-containing protein</fullName>
    </recommendedName>
</protein>
<accession>A0A2G5RUC7</accession>
<organism evidence="1 2">
    <name type="scientific">Anoxybacillus flavithermus</name>
    <dbReference type="NCBI Taxonomy" id="33934"/>
    <lineage>
        <taxon>Bacteria</taxon>
        <taxon>Bacillati</taxon>
        <taxon>Bacillota</taxon>
        <taxon>Bacilli</taxon>
        <taxon>Bacillales</taxon>
        <taxon>Anoxybacillaceae</taxon>
        <taxon>Anoxybacillus</taxon>
    </lineage>
</organism>
<gene>
    <name evidence="1" type="ORF">CS060_01705</name>
</gene>
<proteinExistence type="predicted"/>
<dbReference type="Proteomes" id="UP000230559">
    <property type="component" value="Unassembled WGS sequence"/>
</dbReference>
<evidence type="ECO:0000313" key="1">
    <source>
        <dbReference type="EMBL" id="PIC06262.1"/>
    </source>
</evidence>